<dbReference type="GO" id="GO:0008270">
    <property type="term" value="F:zinc ion binding"/>
    <property type="evidence" value="ECO:0007669"/>
    <property type="project" value="UniProtKB-KW"/>
</dbReference>
<protein>
    <recommendedName>
        <fullName evidence="3">CCHC-type domain-containing protein</fullName>
    </recommendedName>
</protein>
<feature type="region of interest" description="Disordered" evidence="2">
    <location>
        <begin position="1"/>
        <end position="37"/>
    </location>
</feature>
<feature type="compositionally biased region" description="Low complexity" evidence="2">
    <location>
        <begin position="69"/>
        <end position="79"/>
    </location>
</feature>
<proteinExistence type="predicted"/>
<organism evidence="4 5">
    <name type="scientific">Aegilops tauschii subsp. strangulata</name>
    <name type="common">Goatgrass</name>
    <dbReference type="NCBI Taxonomy" id="200361"/>
    <lineage>
        <taxon>Eukaryota</taxon>
        <taxon>Viridiplantae</taxon>
        <taxon>Streptophyta</taxon>
        <taxon>Embryophyta</taxon>
        <taxon>Tracheophyta</taxon>
        <taxon>Spermatophyta</taxon>
        <taxon>Magnoliopsida</taxon>
        <taxon>Liliopsida</taxon>
        <taxon>Poales</taxon>
        <taxon>Poaceae</taxon>
        <taxon>BOP clade</taxon>
        <taxon>Pooideae</taxon>
        <taxon>Triticodae</taxon>
        <taxon>Triticeae</taxon>
        <taxon>Triticinae</taxon>
        <taxon>Aegilops</taxon>
    </lineage>
</organism>
<feature type="region of interest" description="Disordered" evidence="2">
    <location>
        <begin position="49"/>
        <end position="79"/>
    </location>
</feature>
<evidence type="ECO:0000256" key="2">
    <source>
        <dbReference type="SAM" id="MobiDB-lite"/>
    </source>
</evidence>
<dbReference type="Gramene" id="AET1Gv20371800.3">
    <property type="protein sequence ID" value="AET1Gv20371800.3"/>
    <property type="gene ID" value="AET1Gv20371800"/>
</dbReference>
<evidence type="ECO:0000313" key="5">
    <source>
        <dbReference type="Proteomes" id="UP000015105"/>
    </source>
</evidence>
<keyword evidence="5" id="KW-1185">Reference proteome</keyword>
<dbReference type="InterPro" id="IPR036875">
    <property type="entry name" value="Znf_CCHC_sf"/>
</dbReference>
<keyword evidence="1" id="KW-0863">Zinc-finger</keyword>
<dbReference type="EnsemblPlants" id="AET1Gv20371800.3">
    <property type="protein sequence ID" value="AET1Gv20371800.3"/>
    <property type="gene ID" value="AET1Gv20371800"/>
</dbReference>
<dbReference type="InterPro" id="IPR053253">
    <property type="entry name" value="Sex_diff_modulator"/>
</dbReference>
<feature type="region of interest" description="Disordered" evidence="2">
    <location>
        <begin position="122"/>
        <end position="147"/>
    </location>
</feature>
<dbReference type="Proteomes" id="UP000015105">
    <property type="component" value="Chromosome 1D"/>
</dbReference>
<dbReference type="InterPro" id="IPR001878">
    <property type="entry name" value="Znf_CCHC"/>
</dbReference>
<reference evidence="4" key="3">
    <citation type="journal article" date="2017" name="Nature">
        <title>Genome sequence of the progenitor of the wheat D genome Aegilops tauschii.</title>
        <authorList>
            <person name="Luo M.C."/>
            <person name="Gu Y.Q."/>
            <person name="Puiu D."/>
            <person name="Wang H."/>
            <person name="Twardziok S.O."/>
            <person name="Deal K.R."/>
            <person name="Huo N."/>
            <person name="Zhu T."/>
            <person name="Wang L."/>
            <person name="Wang Y."/>
            <person name="McGuire P.E."/>
            <person name="Liu S."/>
            <person name="Long H."/>
            <person name="Ramasamy R.K."/>
            <person name="Rodriguez J.C."/>
            <person name="Van S.L."/>
            <person name="Yuan L."/>
            <person name="Wang Z."/>
            <person name="Xia Z."/>
            <person name="Xiao L."/>
            <person name="Anderson O.D."/>
            <person name="Ouyang S."/>
            <person name="Liang Y."/>
            <person name="Zimin A.V."/>
            <person name="Pertea G."/>
            <person name="Qi P."/>
            <person name="Bennetzen J.L."/>
            <person name="Dai X."/>
            <person name="Dawson M.W."/>
            <person name="Muller H.G."/>
            <person name="Kugler K."/>
            <person name="Rivarola-Duarte L."/>
            <person name="Spannagl M."/>
            <person name="Mayer K.F.X."/>
            <person name="Lu F.H."/>
            <person name="Bevan M.W."/>
            <person name="Leroy P."/>
            <person name="Li P."/>
            <person name="You F.M."/>
            <person name="Sun Q."/>
            <person name="Liu Z."/>
            <person name="Lyons E."/>
            <person name="Wicker T."/>
            <person name="Salzberg S.L."/>
            <person name="Devos K.M."/>
            <person name="Dvorak J."/>
        </authorList>
    </citation>
    <scope>NUCLEOTIDE SEQUENCE [LARGE SCALE GENOMIC DNA]</scope>
    <source>
        <strain evidence="4">cv. AL8/78</strain>
    </source>
</reference>
<reference evidence="4" key="5">
    <citation type="journal article" date="2021" name="G3 (Bethesda)">
        <title>Aegilops tauschii genome assembly Aet v5.0 features greater sequence contiguity and improved annotation.</title>
        <authorList>
            <person name="Wang L."/>
            <person name="Zhu T."/>
            <person name="Rodriguez J.C."/>
            <person name="Deal K.R."/>
            <person name="Dubcovsky J."/>
            <person name="McGuire P.E."/>
            <person name="Lux T."/>
            <person name="Spannagl M."/>
            <person name="Mayer K.F.X."/>
            <person name="Baldrich P."/>
            <person name="Meyers B.C."/>
            <person name="Huo N."/>
            <person name="Gu Y.Q."/>
            <person name="Zhou H."/>
            <person name="Devos K.M."/>
            <person name="Bennetzen J.L."/>
            <person name="Unver T."/>
            <person name="Budak H."/>
            <person name="Gulick P.J."/>
            <person name="Galiba G."/>
            <person name="Kalapos B."/>
            <person name="Nelson D.R."/>
            <person name="Li P."/>
            <person name="You F.M."/>
            <person name="Luo M.C."/>
            <person name="Dvorak J."/>
        </authorList>
    </citation>
    <scope>NUCLEOTIDE SEQUENCE [LARGE SCALE GENOMIC DNA]</scope>
    <source>
        <strain evidence="4">cv. AL8/78</strain>
    </source>
</reference>
<dbReference type="GO" id="GO:0003676">
    <property type="term" value="F:nucleic acid binding"/>
    <property type="evidence" value="ECO:0007669"/>
    <property type="project" value="InterPro"/>
</dbReference>
<keyword evidence="1" id="KW-0862">Zinc</keyword>
<sequence>MGHSSRSRSRSPSCSVDSAGCGQPASVPCTARSAGPSGALVPQLLQAAASTVDPTSPPRLLLRGEHSRPAAGPSTPGSAAIPFLGNGRLKFIVVVPSPTSQHSSSGNDDGWTAVRSCKDWRAVRSPPVRSGHPPRRPGRRPAFNADPGRRAFLNRFKSLCLRCLNPHHLRIDNRDPLHCIKCKLPGHFAKECSSIPRNRRGGGPAPERSGPAAGRGPVREWLRFPSPPVAMAHAHHTDPSRRSRSSHSVLIESPTMEHQTTLLCRHLVVLSAATKNHVASPMSMEGSIDAQLHTRPHLLRVISHDPEDFLVHFEFPAHRDKAVRLSALTVDGVHFVIKSWHKDDHNTLHDYMLHVRVVIEKMPM</sequence>
<keyword evidence="1" id="KW-0479">Metal-binding</keyword>
<feature type="region of interest" description="Disordered" evidence="2">
    <location>
        <begin position="193"/>
        <end position="217"/>
    </location>
</feature>
<dbReference type="PROSITE" id="PS50158">
    <property type="entry name" value="ZF_CCHC"/>
    <property type="match status" value="1"/>
</dbReference>
<reference evidence="4" key="4">
    <citation type="submission" date="2019-03" db="UniProtKB">
        <authorList>
            <consortium name="EnsemblPlants"/>
        </authorList>
    </citation>
    <scope>IDENTIFICATION</scope>
</reference>
<dbReference type="PANTHER" id="PTHR33087">
    <property type="entry name" value="OS07G0539200 PROTEIN"/>
    <property type="match status" value="1"/>
</dbReference>
<dbReference type="Gramene" id="AET1Gv20371800.8">
    <property type="protein sequence ID" value="AET1Gv20371800.8"/>
    <property type="gene ID" value="AET1Gv20371800"/>
</dbReference>
<evidence type="ECO:0000313" key="4">
    <source>
        <dbReference type="EnsemblPlants" id="AET1Gv20371800.3"/>
    </source>
</evidence>
<dbReference type="SUPFAM" id="SSF57756">
    <property type="entry name" value="Retrovirus zinc finger-like domains"/>
    <property type="match status" value="1"/>
</dbReference>
<evidence type="ECO:0000256" key="1">
    <source>
        <dbReference type="PROSITE-ProRule" id="PRU00047"/>
    </source>
</evidence>
<name>A0A452YC93_AEGTS</name>
<dbReference type="EnsemblPlants" id="AET1Gv20371800.8">
    <property type="protein sequence ID" value="AET1Gv20371800.8"/>
    <property type="gene ID" value="AET1Gv20371800"/>
</dbReference>
<dbReference type="AlphaFoldDB" id="A0A452YC93"/>
<reference evidence="5" key="2">
    <citation type="journal article" date="2017" name="Nat. Plants">
        <title>The Aegilops tauschii genome reveals multiple impacts of transposons.</title>
        <authorList>
            <person name="Zhao G."/>
            <person name="Zou C."/>
            <person name="Li K."/>
            <person name="Wang K."/>
            <person name="Li T."/>
            <person name="Gao L."/>
            <person name="Zhang X."/>
            <person name="Wang H."/>
            <person name="Yang Z."/>
            <person name="Liu X."/>
            <person name="Jiang W."/>
            <person name="Mao L."/>
            <person name="Kong X."/>
            <person name="Jiao Y."/>
            <person name="Jia J."/>
        </authorList>
    </citation>
    <scope>NUCLEOTIDE SEQUENCE [LARGE SCALE GENOMIC DNA]</scope>
    <source>
        <strain evidence="5">cv. AL8/78</strain>
    </source>
</reference>
<accession>A0A452YC93</accession>
<feature type="domain" description="CCHC-type" evidence="3">
    <location>
        <begin position="179"/>
        <end position="192"/>
    </location>
</feature>
<dbReference type="PANTHER" id="PTHR33087:SF49">
    <property type="entry name" value="DUF4283 DOMAIN-CONTAINING PROTEIN"/>
    <property type="match status" value="1"/>
</dbReference>
<evidence type="ECO:0000259" key="3">
    <source>
        <dbReference type="PROSITE" id="PS50158"/>
    </source>
</evidence>
<reference evidence="5" key="1">
    <citation type="journal article" date="2014" name="Science">
        <title>Ancient hybridizations among the ancestral genomes of bread wheat.</title>
        <authorList>
            <consortium name="International Wheat Genome Sequencing Consortium,"/>
            <person name="Marcussen T."/>
            <person name="Sandve S.R."/>
            <person name="Heier L."/>
            <person name="Spannagl M."/>
            <person name="Pfeifer M."/>
            <person name="Jakobsen K.S."/>
            <person name="Wulff B.B."/>
            <person name="Steuernagel B."/>
            <person name="Mayer K.F."/>
            <person name="Olsen O.A."/>
        </authorList>
    </citation>
    <scope>NUCLEOTIDE SEQUENCE [LARGE SCALE GENOMIC DNA]</scope>
    <source>
        <strain evidence="5">cv. AL8/78</strain>
    </source>
</reference>